<keyword evidence="1" id="KW-0378">Hydrolase</keyword>
<dbReference type="InterPro" id="IPR050698">
    <property type="entry name" value="MBL"/>
</dbReference>
<dbReference type="InterPro" id="IPR001279">
    <property type="entry name" value="Metallo-B-lactamas"/>
</dbReference>
<evidence type="ECO:0000313" key="5">
    <source>
        <dbReference type="Proteomes" id="UP001244563"/>
    </source>
</evidence>
<keyword evidence="5" id="KW-1185">Reference proteome</keyword>
<name>A0ABT9TQW2_PAENI</name>
<dbReference type="InterPro" id="IPR011108">
    <property type="entry name" value="RMMBL"/>
</dbReference>
<dbReference type="Gene3D" id="3.40.50.10890">
    <property type="match status" value="1"/>
</dbReference>
<evidence type="ECO:0000259" key="2">
    <source>
        <dbReference type="SMART" id="SM00849"/>
    </source>
</evidence>
<sequence>MSGQVTMQNKHAARLRFLGATDSVTGSRYLIEFMGSRVLVDCGLFQGYKRLRERNRRPFPVSPSSVDAVVLTHAHLDHTGYVPALVRDGFRGPVYATHGTEQLCKLLLPDSGHLQEEEARYAVRTGSSVHKPALPLYTAAEAVKSLNSFRPVDFDTAIEVAPGVRATFVPAGHILGAAQIQLEVGGRSAHFTGDLGRTDDPFMYPPRQLGTVDVLVTESTYGNRLHPKGSPEHELADVVNRVVKRGGVILIAAFAVGRAETLMLQLSRLCHKGLIPDVPVYLNSPMAIDASYMYQQHPEEHRLRPEEFTSMYQLAKMTRSVDDSKLLNLRGGPMIIISASGMLTGGRILHHVEAYGSDPRNALVLSGYQAAGTRGAALAAGSREIRIYGKDVPLRAEVVQLEGFSAHADADGIIQWMRSASQAPAMTYITHGEPEASDALRLRIKHELGWNARVPEYLEEVSLDAPD</sequence>
<feature type="domain" description="Beta-Casp" evidence="3">
    <location>
        <begin position="259"/>
        <end position="378"/>
    </location>
</feature>
<accession>A0ABT9TQW2</accession>
<dbReference type="InterPro" id="IPR022712">
    <property type="entry name" value="Beta_Casp"/>
</dbReference>
<dbReference type="RefSeq" id="WP_370874850.1">
    <property type="nucleotide sequence ID" value="NZ_JAUSSW010000013.1"/>
</dbReference>
<dbReference type="Pfam" id="PF10996">
    <property type="entry name" value="Beta-Casp"/>
    <property type="match status" value="1"/>
</dbReference>
<proteinExistence type="predicted"/>
<dbReference type="SMART" id="SM00849">
    <property type="entry name" value="Lactamase_B"/>
    <property type="match status" value="1"/>
</dbReference>
<dbReference type="Pfam" id="PF07521">
    <property type="entry name" value="RMMBL"/>
    <property type="match status" value="1"/>
</dbReference>
<dbReference type="EMBL" id="JAUSSW010000013">
    <property type="protein sequence ID" value="MDQ0104064.1"/>
    <property type="molecule type" value="Genomic_DNA"/>
</dbReference>
<organism evidence="4 5">
    <name type="scientific">Paenarthrobacter nicotinovorans</name>
    <name type="common">Arthrobacter nicotinovorans</name>
    <dbReference type="NCBI Taxonomy" id="29320"/>
    <lineage>
        <taxon>Bacteria</taxon>
        <taxon>Bacillati</taxon>
        <taxon>Actinomycetota</taxon>
        <taxon>Actinomycetes</taxon>
        <taxon>Micrococcales</taxon>
        <taxon>Micrococcaceae</taxon>
        <taxon>Paenarthrobacter</taxon>
    </lineage>
</organism>
<dbReference type="Gene3D" id="3.60.15.10">
    <property type="entry name" value="Ribonuclease Z/Hydroxyacylglutathione hydrolase-like"/>
    <property type="match status" value="1"/>
</dbReference>
<dbReference type="PANTHER" id="PTHR11203">
    <property type="entry name" value="CLEAVAGE AND POLYADENYLATION SPECIFICITY FACTOR FAMILY MEMBER"/>
    <property type="match status" value="1"/>
</dbReference>
<dbReference type="CDD" id="cd16295">
    <property type="entry name" value="TTHA0252-CPSF-like_MBL-fold"/>
    <property type="match status" value="1"/>
</dbReference>
<protein>
    <submittedName>
        <fullName evidence="4">Metallo-beta-lactamase family protein</fullName>
    </submittedName>
</protein>
<dbReference type="InterPro" id="IPR036866">
    <property type="entry name" value="RibonucZ/Hydroxyglut_hydro"/>
</dbReference>
<dbReference type="SMART" id="SM01027">
    <property type="entry name" value="Beta-Casp"/>
    <property type="match status" value="1"/>
</dbReference>
<reference evidence="4 5" key="1">
    <citation type="submission" date="2023-07" db="EMBL/GenBank/DDBJ databases">
        <title>Sorghum-associated microbial communities from plants grown in Nebraska, USA.</title>
        <authorList>
            <person name="Schachtman D."/>
        </authorList>
    </citation>
    <scope>NUCLEOTIDE SEQUENCE [LARGE SCALE GENOMIC DNA]</scope>
    <source>
        <strain evidence="4 5">CC523</strain>
    </source>
</reference>
<evidence type="ECO:0000313" key="4">
    <source>
        <dbReference type="EMBL" id="MDQ0104064.1"/>
    </source>
</evidence>
<dbReference type="SUPFAM" id="SSF56281">
    <property type="entry name" value="Metallo-hydrolase/oxidoreductase"/>
    <property type="match status" value="1"/>
</dbReference>
<evidence type="ECO:0000256" key="1">
    <source>
        <dbReference type="ARBA" id="ARBA00022801"/>
    </source>
</evidence>
<dbReference type="Proteomes" id="UP001244563">
    <property type="component" value="Unassembled WGS sequence"/>
</dbReference>
<gene>
    <name evidence="4" type="ORF">J2T10_003737</name>
</gene>
<evidence type="ECO:0000259" key="3">
    <source>
        <dbReference type="SMART" id="SM01027"/>
    </source>
</evidence>
<comment type="caution">
    <text evidence="4">The sequence shown here is derived from an EMBL/GenBank/DDBJ whole genome shotgun (WGS) entry which is preliminary data.</text>
</comment>
<dbReference type="PANTHER" id="PTHR11203:SF37">
    <property type="entry name" value="INTEGRATOR COMPLEX SUBUNIT 11"/>
    <property type="match status" value="1"/>
</dbReference>
<dbReference type="Pfam" id="PF00753">
    <property type="entry name" value="Lactamase_B"/>
    <property type="match status" value="1"/>
</dbReference>
<feature type="domain" description="Metallo-beta-lactamase" evidence="2">
    <location>
        <begin position="25"/>
        <end position="233"/>
    </location>
</feature>